<proteinExistence type="predicted"/>
<dbReference type="AlphaFoldDB" id="A0A330HS46"/>
<name>A0A330HS46_9HYPH</name>
<evidence type="ECO:0000313" key="2">
    <source>
        <dbReference type="EMBL" id="RAZ91526.1"/>
    </source>
</evidence>
<dbReference type="Proteomes" id="UP000251558">
    <property type="component" value="Unassembled WGS sequence"/>
</dbReference>
<dbReference type="GO" id="GO:0004519">
    <property type="term" value="F:endonuclease activity"/>
    <property type="evidence" value="ECO:0007669"/>
    <property type="project" value="UniProtKB-KW"/>
</dbReference>
<keyword evidence="2" id="KW-0378">Hydrolase</keyword>
<dbReference type="InterPro" id="IPR029471">
    <property type="entry name" value="HNH_5"/>
</dbReference>
<dbReference type="Pfam" id="PF14279">
    <property type="entry name" value="HNH_5"/>
    <property type="match status" value="1"/>
</dbReference>
<sequence length="260" mass="29513">MWCVFCEHDTSTSRSVEHVIPESLGNKEHILARGIVCDKCNNYFASKIEEPILSSTHFQNLRGRQQITNKRGVIPFQYGTFPQAAVPIALRTSPDEGTSVGAWHAKDDVQFVRTVNNARRGTFCLPFSEPIDERLLARFIAKIATEAYVAKALEGGITVAQMIASEELKPIRRFVRRGDQPEKWPISRRRIYHEDHVFFDGDSNHQVLHEYSILVTDENELYGVICIFGEEFAINLGGPSVDGYLRWLSANDNRSPLYLT</sequence>
<evidence type="ECO:0000313" key="3">
    <source>
        <dbReference type="Proteomes" id="UP000251558"/>
    </source>
</evidence>
<reference evidence="3" key="1">
    <citation type="submission" date="2018-06" db="EMBL/GenBank/DDBJ databases">
        <authorList>
            <person name="Helene L.C."/>
            <person name="Dall'Agnol R."/>
            <person name="Delamuta J.R."/>
            <person name="Hungria M."/>
        </authorList>
    </citation>
    <scope>NUCLEOTIDE SEQUENCE [LARGE SCALE GENOMIC DNA]</scope>
    <source>
        <strain evidence="3">AC99b</strain>
    </source>
</reference>
<gene>
    <name evidence="2" type="ORF">DPM33_09680</name>
</gene>
<keyword evidence="2" id="KW-0540">Nuclease</keyword>
<protein>
    <submittedName>
        <fullName evidence="2">HNH endonuclease</fullName>
    </submittedName>
</protein>
<evidence type="ECO:0000259" key="1">
    <source>
        <dbReference type="Pfam" id="PF14279"/>
    </source>
</evidence>
<dbReference type="RefSeq" id="WP_112097161.1">
    <property type="nucleotide sequence ID" value="NZ_QMBP01000003.1"/>
</dbReference>
<comment type="caution">
    <text evidence="2">The sequence shown here is derived from an EMBL/GenBank/DDBJ whole genome shotgun (WGS) entry which is preliminary data.</text>
</comment>
<feature type="domain" description="HNH endonuclease 5" evidence="1">
    <location>
        <begin position="3"/>
        <end position="52"/>
    </location>
</feature>
<keyword evidence="3" id="KW-1185">Reference proteome</keyword>
<keyword evidence="2" id="KW-0255">Endonuclease</keyword>
<reference evidence="2 3" key="2">
    <citation type="submission" date="2018-07" db="EMBL/GenBank/DDBJ databases">
        <title>Diversity of Mesorhizobium strains in Brazil.</title>
        <authorList>
            <person name="Helene L.C.F."/>
            <person name="Dall'Agnol R."/>
            <person name="Delamuta J.R.M."/>
            <person name="Hungria M."/>
        </authorList>
    </citation>
    <scope>NUCLEOTIDE SEQUENCE [LARGE SCALE GENOMIC DNA]</scope>
    <source>
        <strain evidence="2 3">AC99b</strain>
    </source>
</reference>
<accession>A0A330HS46</accession>
<dbReference type="EMBL" id="QMBP01000003">
    <property type="protein sequence ID" value="RAZ91526.1"/>
    <property type="molecule type" value="Genomic_DNA"/>
</dbReference>
<dbReference type="OrthoDB" id="5184303at2"/>
<organism evidence="2 3">
    <name type="scientific">Mesorhizobium hawassense</name>
    <dbReference type="NCBI Taxonomy" id="1209954"/>
    <lineage>
        <taxon>Bacteria</taxon>
        <taxon>Pseudomonadati</taxon>
        <taxon>Pseudomonadota</taxon>
        <taxon>Alphaproteobacteria</taxon>
        <taxon>Hyphomicrobiales</taxon>
        <taxon>Phyllobacteriaceae</taxon>
        <taxon>Mesorhizobium</taxon>
    </lineage>
</organism>